<dbReference type="AlphaFoldDB" id="A0AAV1L2M8"/>
<evidence type="ECO:0000259" key="1">
    <source>
        <dbReference type="SMART" id="SM00587"/>
    </source>
</evidence>
<feature type="domain" description="CHK kinase-like" evidence="1">
    <location>
        <begin position="133"/>
        <end position="325"/>
    </location>
</feature>
<sequence length="424" mass="49295">MCLYEFKGDTENITKQQFTFVGEVLEKHGYTGNHVLVQAVGKAGDNYGSYVKIFIVEFDNGKEFKMIAKIAPTIKMLREQRSLRDLFLTEILIYKELLPKMRELEANFSAPEEERFKYPVCYGTLSDSLNEIILLEDLETHNFIMFNKMQPLSDEAVKIVVKNIAKFHSLSYVLKNNDPLAYEKFTGGLVNTLINQENMAQMEMVFVEVLNSIKAIFDKERYTNAISEILHYFKNTGIKILISDKGSKYSVVDHGDLWTNNIMFQMKGDRPVECTLIDYQLARESVPVSDIHNLIFNCTDYDTRSKHYYEWIDYYHSELDRYLSYFGLKVNFVYPRDKLDADLKRYGKICFGLSLIMINFLMRQTQEAPDFASVDNMDFTELPKNFKVENLMAQTVEAIKKRVEGLIESCCEYGYLTDVQGTFK</sequence>
<organism evidence="2 3">
    <name type="scientific">Parnassius mnemosyne</name>
    <name type="common">clouded apollo</name>
    <dbReference type="NCBI Taxonomy" id="213953"/>
    <lineage>
        <taxon>Eukaryota</taxon>
        <taxon>Metazoa</taxon>
        <taxon>Ecdysozoa</taxon>
        <taxon>Arthropoda</taxon>
        <taxon>Hexapoda</taxon>
        <taxon>Insecta</taxon>
        <taxon>Pterygota</taxon>
        <taxon>Neoptera</taxon>
        <taxon>Endopterygota</taxon>
        <taxon>Lepidoptera</taxon>
        <taxon>Glossata</taxon>
        <taxon>Ditrysia</taxon>
        <taxon>Papilionoidea</taxon>
        <taxon>Papilionidae</taxon>
        <taxon>Parnassiinae</taxon>
        <taxon>Parnassini</taxon>
        <taxon>Parnassius</taxon>
        <taxon>Driopa</taxon>
    </lineage>
</organism>
<dbReference type="EMBL" id="CAVLGL010000083">
    <property type="protein sequence ID" value="CAK1589229.1"/>
    <property type="molecule type" value="Genomic_DNA"/>
</dbReference>
<evidence type="ECO:0000313" key="2">
    <source>
        <dbReference type="EMBL" id="CAK1589229.1"/>
    </source>
</evidence>
<protein>
    <recommendedName>
        <fullName evidence="1">CHK kinase-like domain-containing protein</fullName>
    </recommendedName>
</protein>
<gene>
    <name evidence="2" type="ORF">PARMNEM_LOCUS9759</name>
</gene>
<accession>A0AAV1L2M8</accession>
<comment type="caution">
    <text evidence="2">The sequence shown here is derived from an EMBL/GenBank/DDBJ whole genome shotgun (WGS) entry which is preliminary data.</text>
</comment>
<evidence type="ECO:0000313" key="3">
    <source>
        <dbReference type="Proteomes" id="UP001314205"/>
    </source>
</evidence>
<dbReference type="SUPFAM" id="SSF56112">
    <property type="entry name" value="Protein kinase-like (PK-like)"/>
    <property type="match status" value="1"/>
</dbReference>
<dbReference type="PANTHER" id="PTHR11012:SF30">
    <property type="entry name" value="PROTEIN KINASE-LIKE DOMAIN-CONTAINING"/>
    <property type="match status" value="1"/>
</dbReference>
<name>A0AAV1L2M8_9NEOP</name>
<proteinExistence type="predicted"/>
<dbReference type="Proteomes" id="UP001314205">
    <property type="component" value="Unassembled WGS sequence"/>
</dbReference>
<dbReference type="SMART" id="SM00587">
    <property type="entry name" value="CHK"/>
    <property type="match status" value="1"/>
</dbReference>
<keyword evidence="3" id="KW-1185">Reference proteome</keyword>
<dbReference type="Pfam" id="PF02958">
    <property type="entry name" value="EcKL"/>
    <property type="match status" value="1"/>
</dbReference>
<dbReference type="PANTHER" id="PTHR11012">
    <property type="entry name" value="PROTEIN KINASE-LIKE DOMAIN-CONTAINING"/>
    <property type="match status" value="1"/>
</dbReference>
<dbReference type="Gene3D" id="3.90.1200.10">
    <property type="match status" value="1"/>
</dbReference>
<dbReference type="InterPro" id="IPR004119">
    <property type="entry name" value="EcKL"/>
</dbReference>
<reference evidence="2 3" key="1">
    <citation type="submission" date="2023-11" db="EMBL/GenBank/DDBJ databases">
        <authorList>
            <person name="Hedman E."/>
            <person name="Englund M."/>
            <person name="Stromberg M."/>
            <person name="Nyberg Akerstrom W."/>
            <person name="Nylinder S."/>
            <person name="Jareborg N."/>
            <person name="Kallberg Y."/>
            <person name="Kronander E."/>
        </authorList>
    </citation>
    <scope>NUCLEOTIDE SEQUENCE [LARGE SCALE GENOMIC DNA]</scope>
</reference>
<dbReference type="InterPro" id="IPR011009">
    <property type="entry name" value="Kinase-like_dom_sf"/>
</dbReference>
<dbReference type="InterPro" id="IPR015897">
    <property type="entry name" value="CHK_kinase-like"/>
</dbReference>